<dbReference type="Proteomes" id="UP000054549">
    <property type="component" value="Unassembled WGS sequence"/>
</dbReference>
<evidence type="ECO:0000313" key="2">
    <source>
        <dbReference type="Proteomes" id="UP000054549"/>
    </source>
</evidence>
<keyword evidence="2" id="KW-1185">Reference proteome</keyword>
<dbReference type="InterPro" id="IPR009091">
    <property type="entry name" value="RCC1/BLIP-II"/>
</dbReference>
<dbReference type="AlphaFoldDB" id="A0A0C2S2D3"/>
<reference evidence="1 2" key="1">
    <citation type="submission" date="2014-04" db="EMBL/GenBank/DDBJ databases">
        <title>Evolutionary Origins and Diversification of the Mycorrhizal Mutualists.</title>
        <authorList>
            <consortium name="DOE Joint Genome Institute"/>
            <consortium name="Mycorrhizal Genomics Consortium"/>
            <person name="Kohler A."/>
            <person name="Kuo A."/>
            <person name="Nagy L.G."/>
            <person name="Floudas D."/>
            <person name="Copeland A."/>
            <person name="Barry K.W."/>
            <person name="Cichocki N."/>
            <person name="Veneault-Fourrey C."/>
            <person name="LaButti K."/>
            <person name="Lindquist E.A."/>
            <person name="Lipzen A."/>
            <person name="Lundell T."/>
            <person name="Morin E."/>
            <person name="Murat C."/>
            <person name="Riley R."/>
            <person name="Ohm R."/>
            <person name="Sun H."/>
            <person name="Tunlid A."/>
            <person name="Henrissat B."/>
            <person name="Grigoriev I.V."/>
            <person name="Hibbett D.S."/>
            <person name="Martin F."/>
        </authorList>
    </citation>
    <scope>NUCLEOTIDE SEQUENCE [LARGE SCALE GENOMIC DNA]</scope>
    <source>
        <strain evidence="1 2">Koide BX008</strain>
    </source>
</reference>
<dbReference type="SUPFAM" id="SSF50985">
    <property type="entry name" value="RCC1/BLIP-II"/>
    <property type="match status" value="1"/>
</dbReference>
<proteinExistence type="predicted"/>
<dbReference type="Gene3D" id="2.130.10.30">
    <property type="entry name" value="Regulator of chromosome condensation 1/beta-lactamase-inhibitor protein II"/>
    <property type="match status" value="1"/>
</dbReference>
<evidence type="ECO:0000313" key="1">
    <source>
        <dbReference type="EMBL" id="KIL56820.1"/>
    </source>
</evidence>
<gene>
    <name evidence="1" type="ORF">M378DRAFT_16748</name>
</gene>
<protein>
    <submittedName>
        <fullName evidence="1">Uncharacterized protein</fullName>
    </submittedName>
</protein>
<dbReference type="InParanoid" id="A0A0C2S2D3"/>
<organism evidence="1 2">
    <name type="scientific">Amanita muscaria (strain Koide BX008)</name>
    <dbReference type="NCBI Taxonomy" id="946122"/>
    <lineage>
        <taxon>Eukaryota</taxon>
        <taxon>Fungi</taxon>
        <taxon>Dikarya</taxon>
        <taxon>Basidiomycota</taxon>
        <taxon>Agaricomycotina</taxon>
        <taxon>Agaricomycetes</taxon>
        <taxon>Agaricomycetidae</taxon>
        <taxon>Agaricales</taxon>
        <taxon>Pluteineae</taxon>
        <taxon>Amanitaceae</taxon>
        <taxon>Amanita</taxon>
    </lineage>
</organism>
<dbReference type="EMBL" id="KN818398">
    <property type="protein sequence ID" value="KIL56820.1"/>
    <property type="molecule type" value="Genomic_DNA"/>
</dbReference>
<sequence length="69" mass="7294">MRLQCSSFSVVLTESGKVFTFGSAEKGQLGSAVCILGTRSSTREGEKLAAQSAPPFSKASMLALQHEED</sequence>
<dbReference type="HOGENOM" id="CLU_2775415_0_0_1"/>
<dbReference type="OrthoDB" id="10256179at2759"/>
<name>A0A0C2S2D3_AMAMK</name>
<accession>A0A0C2S2D3</accession>